<dbReference type="PANTHER" id="PTHR18896:SF76">
    <property type="entry name" value="PHOSPHOLIPASE"/>
    <property type="match status" value="1"/>
</dbReference>
<dbReference type="Pfam" id="PF13091">
    <property type="entry name" value="PLDc_2"/>
    <property type="match status" value="1"/>
</dbReference>
<accession>A0A3P7NYT0</accession>
<proteinExistence type="predicted"/>
<name>A0A3P7NYT0_DIBLA</name>
<keyword evidence="9" id="KW-1185">Reference proteome</keyword>
<evidence type="ECO:0000313" key="9">
    <source>
        <dbReference type="Proteomes" id="UP000281553"/>
    </source>
</evidence>
<dbReference type="AlphaFoldDB" id="A0A3P7NYT0"/>
<sequence>MSLFKGPTALIPRLQLFIPNPFDYISVCGLRTYDHWPDGELTTELIYVHCKLMVVDDRKLIIGSANINDRSMLGYRDSELAVVAEDTPDCGSLKEATFAGTRVMVGNLARRFRKSLMAEHLGVLSAEARSNIDWDYNLLDDPVCDQFYHQVFSCLPTDKLHTIEQVKEARLNVPMYLGPEASRAAEMVKEIRGHLVHYPEDFLLDEDLSPPLGSKENVIPEIIWT</sequence>
<evidence type="ECO:0000256" key="4">
    <source>
        <dbReference type="ARBA" id="ARBA00022801"/>
    </source>
</evidence>
<gene>
    <name evidence="8" type="ORF">DILT_LOCUS6567</name>
</gene>
<organism evidence="8 9">
    <name type="scientific">Dibothriocephalus latus</name>
    <name type="common">Fish tapeworm</name>
    <name type="synonym">Diphyllobothrium latum</name>
    <dbReference type="NCBI Taxonomy" id="60516"/>
    <lineage>
        <taxon>Eukaryota</taxon>
        <taxon>Metazoa</taxon>
        <taxon>Spiralia</taxon>
        <taxon>Lophotrochozoa</taxon>
        <taxon>Platyhelminthes</taxon>
        <taxon>Cestoda</taxon>
        <taxon>Eucestoda</taxon>
        <taxon>Diphyllobothriidea</taxon>
        <taxon>Diphyllobothriidae</taxon>
        <taxon>Dibothriocephalus</taxon>
    </lineage>
</organism>
<dbReference type="InterPro" id="IPR025202">
    <property type="entry name" value="PLD-like_dom"/>
</dbReference>
<evidence type="ECO:0000256" key="6">
    <source>
        <dbReference type="ARBA" id="ARBA00023098"/>
    </source>
</evidence>
<reference evidence="8 9" key="1">
    <citation type="submission" date="2018-11" db="EMBL/GenBank/DDBJ databases">
        <authorList>
            <consortium name="Pathogen Informatics"/>
        </authorList>
    </citation>
    <scope>NUCLEOTIDE SEQUENCE [LARGE SCALE GENOMIC DNA]</scope>
</reference>
<evidence type="ECO:0000256" key="1">
    <source>
        <dbReference type="ARBA" id="ARBA00000798"/>
    </source>
</evidence>
<evidence type="ECO:0000256" key="5">
    <source>
        <dbReference type="ARBA" id="ARBA00022963"/>
    </source>
</evidence>
<evidence type="ECO:0000259" key="7">
    <source>
        <dbReference type="PROSITE" id="PS50035"/>
    </source>
</evidence>
<dbReference type="GO" id="GO:0009395">
    <property type="term" value="P:phospholipid catabolic process"/>
    <property type="evidence" value="ECO:0007669"/>
    <property type="project" value="TreeGrafter"/>
</dbReference>
<dbReference type="GO" id="GO:0004630">
    <property type="term" value="F:phospholipase D activity"/>
    <property type="evidence" value="ECO:0007669"/>
    <property type="project" value="UniProtKB-EC"/>
</dbReference>
<keyword evidence="6" id="KW-0443">Lipid metabolism</keyword>
<dbReference type="SUPFAM" id="SSF56024">
    <property type="entry name" value="Phospholipase D/nuclease"/>
    <property type="match status" value="1"/>
</dbReference>
<evidence type="ECO:0000313" key="8">
    <source>
        <dbReference type="EMBL" id="VDN10736.1"/>
    </source>
</evidence>
<dbReference type="PROSITE" id="PS50035">
    <property type="entry name" value="PLD"/>
    <property type="match status" value="1"/>
</dbReference>
<dbReference type="PANTHER" id="PTHR18896">
    <property type="entry name" value="PHOSPHOLIPASE D"/>
    <property type="match status" value="1"/>
</dbReference>
<dbReference type="Gene3D" id="3.30.870.10">
    <property type="entry name" value="Endonuclease Chain A"/>
    <property type="match status" value="1"/>
</dbReference>
<dbReference type="SMART" id="SM00155">
    <property type="entry name" value="PLDc"/>
    <property type="match status" value="1"/>
</dbReference>
<keyword evidence="4" id="KW-0378">Hydrolase</keyword>
<dbReference type="OrthoDB" id="14911at2759"/>
<dbReference type="InterPro" id="IPR015679">
    <property type="entry name" value="PLipase_D_fam"/>
</dbReference>
<keyword evidence="3" id="KW-0677">Repeat</keyword>
<dbReference type="Proteomes" id="UP000281553">
    <property type="component" value="Unassembled WGS sequence"/>
</dbReference>
<feature type="domain" description="PLD phosphodiesterase" evidence="7">
    <location>
        <begin position="44"/>
        <end position="71"/>
    </location>
</feature>
<dbReference type="EC" id="3.1.4.4" evidence="2"/>
<dbReference type="InterPro" id="IPR001736">
    <property type="entry name" value="PLipase_D/transphosphatidylase"/>
</dbReference>
<protein>
    <recommendedName>
        <fullName evidence="2">phospholipase D</fullName>
        <ecNumber evidence="2">3.1.4.4</ecNumber>
    </recommendedName>
</protein>
<comment type="catalytic activity">
    <reaction evidence="1">
        <text>a 1,2-diacyl-sn-glycero-3-phosphocholine + H2O = a 1,2-diacyl-sn-glycero-3-phosphate + choline + H(+)</text>
        <dbReference type="Rhea" id="RHEA:14445"/>
        <dbReference type="ChEBI" id="CHEBI:15354"/>
        <dbReference type="ChEBI" id="CHEBI:15377"/>
        <dbReference type="ChEBI" id="CHEBI:15378"/>
        <dbReference type="ChEBI" id="CHEBI:57643"/>
        <dbReference type="ChEBI" id="CHEBI:58608"/>
        <dbReference type="EC" id="3.1.4.4"/>
    </reaction>
</comment>
<evidence type="ECO:0000256" key="2">
    <source>
        <dbReference type="ARBA" id="ARBA00012027"/>
    </source>
</evidence>
<evidence type="ECO:0000256" key="3">
    <source>
        <dbReference type="ARBA" id="ARBA00022737"/>
    </source>
</evidence>
<keyword evidence="5" id="KW-0442">Lipid degradation</keyword>
<dbReference type="EMBL" id="UYRU01049845">
    <property type="protein sequence ID" value="VDN10736.1"/>
    <property type="molecule type" value="Genomic_DNA"/>
</dbReference>